<dbReference type="Proteomes" id="UP000276407">
    <property type="component" value="Chromosome 1"/>
</dbReference>
<reference evidence="4 7" key="2">
    <citation type="submission" date="2018-11" db="EMBL/GenBank/DDBJ databases">
        <title>Complete genome sequence of Leptospira kmetyi isolate LS 001/16 from soil sample associated with a leptospirosis patient in Kelantan.</title>
        <authorList>
            <person name="Muhammad Yusoff F."/>
            <person name="Muhammad Yusoff S."/>
            <person name="Ahmad M.N."/>
            <person name="Yusof N.Y."/>
            <person name="Aziah I."/>
        </authorList>
    </citation>
    <scope>NUCLEOTIDE SEQUENCE [LARGE SCALE GENOMIC DNA]</scope>
    <source>
        <strain evidence="4 7">LS 001/16</strain>
    </source>
</reference>
<evidence type="ECO:0000256" key="3">
    <source>
        <dbReference type="PROSITE-ProRule" id="PRU00023"/>
    </source>
</evidence>
<dbReference type="Pfam" id="PF00023">
    <property type="entry name" value="Ank"/>
    <property type="match status" value="1"/>
</dbReference>
<dbReference type="EMBL" id="NPDP01000015">
    <property type="protein sequence ID" value="PJZ29926.1"/>
    <property type="molecule type" value="Genomic_DNA"/>
</dbReference>
<dbReference type="SUPFAM" id="SSF48403">
    <property type="entry name" value="Ankyrin repeat"/>
    <property type="match status" value="1"/>
</dbReference>
<dbReference type="PROSITE" id="PS50297">
    <property type="entry name" value="ANK_REP_REGION"/>
    <property type="match status" value="2"/>
</dbReference>
<keyword evidence="2 3" id="KW-0040">ANK repeat</keyword>
<dbReference type="PANTHER" id="PTHR24171">
    <property type="entry name" value="ANKYRIN REPEAT DOMAIN-CONTAINING PROTEIN 39-RELATED"/>
    <property type="match status" value="1"/>
</dbReference>
<dbReference type="SMART" id="SM00248">
    <property type="entry name" value="ANK"/>
    <property type="match status" value="4"/>
</dbReference>
<dbReference type="Proteomes" id="UP000231919">
    <property type="component" value="Unassembled WGS sequence"/>
</dbReference>
<evidence type="ECO:0000256" key="1">
    <source>
        <dbReference type="ARBA" id="ARBA00022737"/>
    </source>
</evidence>
<evidence type="ECO:0000313" key="6">
    <source>
        <dbReference type="Proteomes" id="UP000231919"/>
    </source>
</evidence>
<dbReference type="Pfam" id="PF13637">
    <property type="entry name" value="Ank_4"/>
    <property type="match status" value="1"/>
</dbReference>
<dbReference type="AlphaFoldDB" id="A0AAD0UU48"/>
<dbReference type="InterPro" id="IPR036770">
    <property type="entry name" value="Ankyrin_rpt-contain_sf"/>
</dbReference>
<evidence type="ECO:0000313" key="4">
    <source>
        <dbReference type="EMBL" id="AYV56263.1"/>
    </source>
</evidence>
<keyword evidence="1" id="KW-0677">Repeat</keyword>
<organism evidence="4 7">
    <name type="scientific">Leptospira kmetyi</name>
    <dbReference type="NCBI Taxonomy" id="408139"/>
    <lineage>
        <taxon>Bacteria</taxon>
        <taxon>Pseudomonadati</taxon>
        <taxon>Spirochaetota</taxon>
        <taxon>Spirochaetia</taxon>
        <taxon>Leptospirales</taxon>
        <taxon>Leptospiraceae</taxon>
        <taxon>Leptospira</taxon>
    </lineage>
</organism>
<protein>
    <recommendedName>
        <fullName evidence="8">Ankyrin repeat domain-containing protein</fullName>
    </recommendedName>
</protein>
<accession>A0AAD0UU48</accession>
<dbReference type="InterPro" id="IPR002110">
    <property type="entry name" value="Ankyrin_rpt"/>
</dbReference>
<dbReference type="KEGG" id="lkm:EFP84_12580"/>
<dbReference type="RefSeq" id="WP_100737082.1">
    <property type="nucleotide sequence ID" value="NZ_CP033614.1"/>
</dbReference>
<feature type="repeat" description="ANK" evidence="3">
    <location>
        <begin position="50"/>
        <end position="82"/>
    </location>
</feature>
<evidence type="ECO:0008006" key="8">
    <source>
        <dbReference type="Google" id="ProtNLM"/>
    </source>
</evidence>
<feature type="repeat" description="ANK" evidence="3">
    <location>
        <begin position="127"/>
        <end position="159"/>
    </location>
</feature>
<dbReference type="EMBL" id="CP033614">
    <property type="protein sequence ID" value="AYV56263.1"/>
    <property type="molecule type" value="Genomic_DNA"/>
</dbReference>
<evidence type="ECO:0000313" key="5">
    <source>
        <dbReference type="EMBL" id="PJZ29926.1"/>
    </source>
</evidence>
<evidence type="ECO:0000313" key="7">
    <source>
        <dbReference type="Proteomes" id="UP000276407"/>
    </source>
</evidence>
<gene>
    <name evidence="5" type="ORF">CH378_09825</name>
    <name evidence="4" type="ORF">EFP84_12580</name>
</gene>
<dbReference type="PROSITE" id="PS50088">
    <property type="entry name" value="ANK_REPEAT"/>
    <property type="match status" value="2"/>
</dbReference>
<dbReference type="Gene3D" id="1.25.40.20">
    <property type="entry name" value="Ankyrin repeat-containing domain"/>
    <property type="match status" value="2"/>
</dbReference>
<keyword evidence="6" id="KW-1185">Reference proteome</keyword>
<sequence>MKNLIFLFCVSILFHQCSRDTKIIRAVKEKDTEQVRSLIAQGEDVNAVGECYNALSIAVHDKNMELVELLLSKGSNPNVRNYECFRLIPYVGRFPIGRDTALIYSNDLEMTKVLIGAGADPNVLDINGYSPLQRAIMKGLSDVAEFLIFKGANVNLFDKDGKNIHLEAANSIRKNKPNESEKILKILTAANAKDFDFESAKTDTTVHESYFHSVCKTSTKMGKEIASAVTNRPIQFSPQTYCASEKAFSHYSEFNWEDNQQNMMQWYIKRLKDTKKPASTSPSPAAASPVP</sequence>
<name>A0AAD0UU48_9LEPT</name>
<evidence type="ECO:0000256" key="2">
    <source>
        <dbReference type="ARBA" id="ARBA00023043"/>
    </source>
</evidence>
<proteinExistence type="predicted"/>
<reference evidence="5 6" key="1">
    <citation type="submission" date="2017-07" db="EMBL/GenBank/DDBJ databases">
        <title>Leptospira spp. isolated from tropical soils.</title>
        <authorList>
            <person name="Thibeaux R."/>
            <person name="Iraola G."/>
            <person name="Ferres I."/>
            <person name="Bierque E."/>
            <person name="Girault D."/>
            <person name="Soupe-Gilbert M.-E."/>
            <person name="Picardeau M."/>
            <person name="Goarant C."/>
        </authorList>
    </citation>
    <scope>NUCLEOTIDE SEQUENCE [LARGE SCALE GENOMIC DNA]</scope>
    <source>
        <strain evidence="5 6">JW2-C-B1</strain>
    </source>
</reference>